<dbReference type="PANTHER" id="PTHR30273">
    <property type="entry name" value="PERIPLASMIC SIGNAL SENSOR AND SIGMA FACTOR ACTIVATOR FECR-RELATED"/>
    <property type="match status" value="1"/>
</dbReference>
<dbReference type="RefSeq" id="WP_136879961.1">
    <property type="nucleotide sequence ID" value="NZ_SWDX01000003.1"/>
</dbReference>
<keyword evidence="1" id="KW-0472">Membrane</keyword>
<dbReference type="AlphaFoldDB" id="A0A4U1GEK4"/>
<name>A0A4U1GEK4_9SPHI</name>
<accession>A0A4U1GEK4</accession>
<keyword evidence="1" id="KW-1133">Transmembrane helix</keyword>
<reference evidence="4 5" key="1">
    <citation type="submission" date="2019-04" db="EMBL/GenBank/DDBJ databases">
        <title>Pedobacter sp. RP-1-16 sp. nov., isolated from Arctic soil.</title>
        <authorList>
            <person name="Dahal R.H."/>
            <person name="Kim D.-U."/>
        </authorList>
    </citation>
    <scope>NUCLEOTIDE SEQUENCE [LARGE SCALE GENOMIC DNA]</scope>
    <source>
        <strain evidence="4 5">RP-1-16</strain>
    </source>
</reference>
<comment type="caution">
    <text evidence="4">The sequence shown here is derived from an EMBL/GenBank/DDBJ whole genome shotgun (WGS) entry which is preliminary data.</text>
</comment>
<dbReference type="Pfam" id="PF04773">
    <property type="entry name" value="FecR"/>
    <property type="match status" value="1"/>
</dbReference>
<evidence type="ECO:0000313" key="5">
    <source>
        <dbReference type="Proteomes" id="UP000309594"/>
    </source>
</evidence>
<dbReference type="InterPro" id="IPR006860">
    <property type="entry name" value="FecR"/>
</dbReference>
<keyword evidence="1" id="KW-0812">Transmembrane</keyword>
<feature type="domain" description="FecR protein" evidence="2">
    <location>
        <begin position="156"/>
        <end position="251"/>
    </location>
</feature>
<feature type="transmembrane region" description="Helical" evidence="1">
    <location>
        <begin position="69"/>
        <end position="89"/>
    </location>
</feature>
<feature type="domain" description="Protein FecR C-terminal" evidence="3">
    <location>
        <begin position="296"/>
        <end position="364"/>
    </location>
</feature>
<dbReference type="GO" id="GO:0016989">
    <property type="term" value="F:sigma factor antagonist activity"/>
    <property type="evidence" value="ECO:0007669"/>
    <property type="project" value="TreeGrafter"/>
</dbReference>
<evidence type="ECO:0000259" key="2">
    <source>
        <dbReference type="Pfam" id="PF04773"/>
    </source>
</evidence>
<gene>
    <name evidence="4" type="ORF">FBD94_09050</name>
</gene>
<evidence type="ECO:0000256" key="1">
    <source>
        <dbReference type="SAM" id="Phobius"/>
    </source>
</evidence>
<dbReference type="InterPro" id="IPR012373">
    <property type="entry name" value="Ferrdict_sens_TM"/>
</dbReference>
<dbReference type="Gene3D" id="3.55.50.30">
    <property type="match status" value="1"/>
</dbReference>
<dbReference type="PANTHER" id="PTHR30273:SF2">
    <property type="entry name" value="PROTEIN FECR"/>
    <property type="match status" value="1"/>
</dbReference>
<dbReference type="EMBL" id="SWDX01000003">
    <property type="protein sequence ID" value="TKC62358.1"/>
    <property type="molecule type" value="Genomic_DNA"/>
</dbReference>
<dbReference type="InterPro" id="IPR032508">
    <property type="entry name" value="FecR_C"/>
</dbReference>
<proteinExistence type="predicted"/>
<sequence>MNDKEIKTLLEKYKTGALNADEKAFLESWYIRQINDSPYTISEEDLDKNLKQISTNLYLKKQHPLKKHLSKIAAAAAVILVASLTIYFLQKPDLRPTDTYSIVAGKNTATLTLASGKTITLSDAKSGLITNASTLIYDDGTALPDRTDLKAATNLTMRTPKGGTYQVVLPDGTRVWLNAASSLSFPSRFEGSSRTVMLNGEAYFEVTHNKSLPFHVKGSRQVVEVLGTHFNINSYADEPVVKTTLLEGSVRIVTTSHMNAKSEQMILKPGQQAAVSQGIKVTSVNTSAAVSWKNGEFIFRDERLSSIMRAISRWYNVEVVYRDDLSEKAVWGTINRYSNVSEVLDMISLTGAASFKIEGNKIIVMKQNNVNP</sequence>
<organism evidence="4 5">
    <name type="scientific">Pedobacter hiemivivus</name>
    <dbReference type="NCBI Taxonomy" id="2530454"/>
    <lineage>
        <taxon>Bacteria</taxon>
        <taxon>Pseudomonadati</taxon>
        <taxon>Bacteroidota</taxon>
        <taxon>Sphingobacteriia</taxon>
        <taxon>Sphingobacteriales</taxon>
        <taxon>Sphingobacteriaceae</taxon>
        <taxon>Pedobacter</taxon>
    </lineage>
</organism>
<dbReference type="Proteomes" id="UP000309594">
    <property type="component" value="Unassembled WGS sequence"/>
</dbReference>
<dbReference type="PIRSF" id="PIRSF018266">
    <property type="entry name" value="FecR"/>
    <property type="match status" value="1"/>
</dbReference>
<dbReference type="Pfam" id="PF16344">
    <property type="entry name" value="FecR_C"/>
    <property type="match status" value="1"/>
</dbReference>
<dbReference type="Gene3D" id="2.60.120.1440">
    <property type="match status" value="1"/>
</dbReference>
<evidence type="ECO:0000313" key="4">
    <source>
        <dbReference type="EMBL" id="TKC62358.1"/>
    </source>
</evidence>
<protein>
    <submittedName>
        <fullName evidence="4">DUF4974 domain-containing protein</fullName>
    </submittedName>
</protein>
<evidence type="ECO:0000259" key="3">
    <source>
        <dbReference type="Pfam" id="PF16344"/>
    </source>
</evidence>